<keyword evidence="3" id="KW-1185">Reference proteome</keyword>
<evidence type="ECO:0000313" key="2">
    <source>
        <dbReference type="EMBL" id="MDE1462128.1"/>
    </source>
</evidence>
<sequence length="135" mass="15177">MSDSQLIGRGWSFPPDFFNPMQGPEMVTDEDEIRQALRVIIDTHFGERAMRPDFGSPVADFMFGSLDAGAIAILAEKLSDVLLRFEPRIELESVEVDDSKGMEGLLTIQVSYVIRQTNVRDNLVYPFYLQEASSA</sequence>
<dbReference type="RefSeq" id="WP_274688487.1">
    <property type="nucleotide sequence ID" value="NZ_JAPMOU010000009.1"/>
</dbReference>
<protein>
    <submittedName>
        <fullName evidence="2">GPW/gp25 family protein</fullName>
    </submittedName>
</protein>
<organism evidence="2 3">
    <name type="scientific">Spartinivicinus poritis</name>
    <dbReference type="NCBI Taxonomy" id="2994640"/>
    <lineage>
        <taxon>Bacteria</taxon>
        <taxon>Pseudomonadati</taxon>
        <taxon>Pseudomonadota</taxon>
        <taxon>Gammaproteobacteria</taxon>
        <taxon>Oceanospirillales</taxon>
        <taxon>Zooshikellaceae</taxon>
        <taxon>Spartinivicinus</taxon>
    </lineage>
</organism>
<dbReference type="InterPro" id="IPR007048">
    <property type="entry name" value="IraD/Gp25-like"/>
</dbReference>
<dbReference type="Gene3D" id="3.10.450.40">
    <property type="match status" value="1"/>
</dbReference>
<reference evidence="2 3" key="1">
    <citation type="submission" date="2022-11" db="EMBL/GenBank/DDBJ databases">
        <title>Spartinivicinus poritis sp. nov., isolated from scleractinian coral Porites lutea.</title>
        <authorList>
            <person name="Zhang G."/>
            <person name="Cai L."/>
            <person name="Wei Q."/>
        </authorList>
    </citation>
    <scope>NUCLEOTIDE SEQUENCE [LARGE SCALE GENOMIC DNA]</scope>
    <source>
        <strain evidence="2 3">A2-2</strain>
    </source>
</reference>
<comment type="caution">
    <text evidence="2">The sequence shown here is derived from an EMBL/GenBank/DDBJ whole genome shotgun (WGS) entry which is preliminary data.</text>
</comment>
<accession>A0ABT5U6Y9</accession>
<gene>
    <name evidence="2" type="ORF">ORQ98_09100</name>
</gene>
<name>A0ABT5U6Y9_9GAMM</name>
<proteinExistence type="predicted"/>
<evidence type="ECO:0000259" key="1">
    <source>
        <dbReference type="Pfam" id="PF04965"/>
    </source>
</evidence>
<dbReference type="Proteomes" id="UP001528823">
    <property type="component" value="Unassembled WGS sequence"/>
</dbReference>
<evidence type="ECO:0000313" key="3">
    <source>
        <dbReference type="Proteomes" id="UP001528823"/>
    </source>
</evidence>
<feature type="domain" description="IraD/Gp25-like" evidence="1">
    <location>
        <begin position="29"/>
        <end position="118"/>
    </location>
</feature>
<dbReference type="Pfam" id="PF04965">
    <property type="entry name" value="GPW_gp25"/>
    <property type="match status" value="1"/>
</dbReference>
<dbReference type="EMBL" id="JAPMOU010000009">
    <property type="protein sequence ID" value="MDE1462128.1"/>
    <property type="molecule type" value="Genomic_DNA"/>
</dbReference>
<dbReference type="SUPFAM" id="SSF160719">
    <property type="entry name" value="gpW/gp25-like"/>
    <property type="match status" value="1"/>
</dbReference>